<keyword evidence="3" id="KW-1185">Reference proteome</keyword>
<keyword evidence="1" id="KW-0732">Signal</keyword>
<dbReference type="OrthoDB" id="342744at2157"/>
<accession>U2YF07</accession>
<dbReference type="AlphaFoldDB" id="U2YF07"/>
<comment type="caution">
    <text evidence="2">The sequence shown here is derived from an EMBL/GenBank/DDBJ whole genome shotgun (WGS) entry which is preliminary data.</text>
</comment>
<sequence length="299" mass="32889">MTVATSYQPGHILVQIANEFKKRVESESDGSISVNVSSGGAYGSESKISELVKSGGVNAQTVGGLVWHKYAPKYAFFSNPYVMEDFEQITSVFESDAFQPAFDQIQQNGNQYELGQQVYIGKRHVTSNTPIRSPDDLKGIDLRLPELDSIVAIWNAIGASPTPVALDELYSALDNGVVDASEGPAEQVYSSDLYEVQSHYNKTAHQIETGNLMVNKDFYDGLDQTNQDILDKAGANITKSATDTAKNREEALFDKLSKKGMTIVEDVDVEAFRSAARPAVKEQFKSNWALSWDQVQKQA</sequence>
<dbReference type="Proteomes" id="UP000016986">
    <property type="component" value="Unassembled WGS sequence"/>
</dbReference>
<name>U2YF07_9EURY</name>
<reference evidence="2 3" key="1">
    <citation type="submission" date="2013-09" db="EMBL/GenBank/DDBJ databases">
        <title>Whole genome sequencing of Halarchaeum acidiphilum strain MH1-52-1.</title>
        <authorList>
            <person name="Shimane Y."/>
            <person name="Minegishi H."/>
            <person name="Nishi S."/>
            <person name="Echigo A."/>
            <person name="Shuto A."/>
            <person name="Konishi M."/>
            <person name="Ito T."/>
            <person name="Ohkuma M."/>
            <person name="Ohta Y."/>
            <person name="Nagano Y."/>
            <person name="Tsubouchi T."/>
            <person name="Mori K."/>
            <person name="Usui K."/>
            <person name="Kamekura M."/>
            <person name="Usami R."/>
            <person name="Takaki Y."/>
            <person name="Hatada Y."/>
        </authorList>
    </citation>
    <scope>NUCLEOTIDE SEQUENCE [LARGE SCALE GENOMIC DNA]</scope>
    <source>
        <strain evidence="2 3">JCM 16109</strain>
    </source>
</reference>
<dbReference type="PANTHER" id="PTHR33376:SF4">
    <property type="entry name" value="SIALIC ACID-BINDING PERIPLASMIC PROTEIN SIAP"/>
    <property type="match status" value="1"/>
</dbReference>
<dbReference type="PANTHER" id="PTHR33376">
    <property type="match status" value="1"/>
</dbReference>
<dbReference type="NCBIfam" id="NF037995">
    <property type="entry name" value="TRAP_S1"/>
    <property type="match status" value="1"/>
</dbReference>
<evidence type="ECO:0000256" key="1">
    <source>
        <dbReference type="ARBA" id="ARBA00022729"/>
    </source>
</evidence>
<dbReference type="Pfam" id="PF03480">
    <property type="entry name" value="DctP"/>
    <property type="match status" value="1"/>
</dbReference>
<dbReference type="CDD" id="cd13603">
    <property type="entry name" value="PBP2_TRAP_Siap_TeaA_like"/>
    <property type="match status" value="1"/>
</dbReference>
<dbReference type="RefSeq" id="WP_020220704.1">
    <property type="nucleotide sequence ID" value="NZ_BANO01000008.1"/>
</dbReference>
<gene>
    <name evidence="2" type="ORF">MBEHAL_1266</name>
</gene>
<dbReference type="eggNOG" id="arCOG11784">
    <property type="taxonomic scope" value="Archaea"/>
</dbReference>
<organism evidence="2 3">
    <name type="scientific">Halarchaeum acidiphilum MH1-52-1</name>
    <dbReference type="NCBI Taxonomy" id="1261545"/>
    <lineage>
        <taxon>Archaea</taxon>
        <taxon>Methanobacteriati</taxon>
        <taxon>Methanobacteriota</taxon>
        <taxon>Stenosarchaea group</taxon>
        <taxon>Halobacteria</taxon>
        <taxon>Halobacteriales</taxon>
        <taxon>Halobacteriaceae</taxon>
    </lineage>
</organism>
<dbReference type="InterPro" id="IPR038404">
    <property type="entry name" value="TRAP_DctP_sf"/>
</dbReference>
<proteinExistence type="predicted"/>
<protein>
    <submittedName>
        <fullName evidence="2">TRAP-type C4-dicarboxylate transport system, periplasmic component</fullName>
    </submittedName>
</protein>
<evidence type="ECO:0000313" key="2">
    <source>
        <dbReference type="EMBL" id="GAD52506.1"/>
    </source>
</evidence>
<evidence type="ECO:0000313" key="3">
    <source>
        <dbReference type="Proteomes" id="UP000016986"/>
    </source>
</evidence>
<dbReference type="Gene3D" id="3.40.190.170">
    <property type="entry name" value="Bacterial extracellular solute-binding protein, family 7"/>
    <property type="match status" value="1"/>
</dbReference>
<dbReference type="InterPro" id="IPR018389">
    <property type="entry name" value="DctP_fam"/>
</dbReference>
<dbReference type="GO" id="GO:0055085">
    <property type="term" value="P:transmembrane transport"/>
    <property type="evidence" value="ECO:0007669"/>
    <property type="project" value="InterPro"/>
</dbReference>
<dbReference type="EMBL" id="BATA01000025">
    <property type="protein sequence ID" value="GAD52506.1"/>
    <property type="molecule type" value="Genomic_DNA"/>
</dbReference>